<feature type="compositionally biased region" description="Polar residues" evidence="2">
    <location>
        <begin position="1400"/>
        <end position="1411"/>
    </location>
</feature>
<feature type="compositionally biased region" description="Polar residues" evidence="2">
    <location>
        <begin position="392"/>
        <end position="404"/>
    </location>
</feature>
<proteinExistence type="predicted"/>
<feature type="region of interest" description="Disordered" evidence="2">
    <location>
        <begin position="1366"/>
        <end position="1516"/>
    </location>
</feature>
<organism evidence="4">
    <name type="scientific">Caenorhabditis brenneri</name>
    <name type="common">Nematode worm</name>
    <dbReference type="NCBI Taxonomy" id="135651"/>
    <lineage>
        <taxon>Eukaryota</taxon>
        <taxon>Metazoa</taxon>
        <taxon>Ecdysozoa</taxon>
        <taxon>Nematoda</taxon>
        <taxon>Chromadorea</taxon>
        <taxon>Rhabditida</taxon>
        <taxon>Rhabditina</taxon>
        <taxon>Rhabditomorpha</taxon>
        <taxon>Rhabditoidea</taxon>
        <taxon>Rhabditidae</taxon>
        <taxon>Peloderinae</taxon>
        <taxon>Caenorhabditis</taxon>
    </lineage>
</organism>
<feature type="coiled-coil region" evidence="1">
    <location>
        <begin position="1907"/>
        <end position="1941"/>
    </location>
</feature>
<feature type="region of interest" description="Disordered" evidence="2">
    <location>
        <begin position="1307"/>
        <end position="1352"/>
    </location>
</feature>
<dbReference type="EMBL" id="GL379985">
    <property type="protein sequence ID" value="EGT40233.1"/>
    <property type="molecule type" value="Genomic_DNA"/>
</dbReference>
<feature type="compositionally biased region" description="Polar residues" evidence="2">
    <location>
        <begin position="323"/>
        <end position="336"/>
    </location>
</feature>
<feature type="compositionally biased region" description="Basic residues" evidence="2">
    <location>
        <begin position="1381"/>
        <end position="1393"/>
    </location>
</feature>
<dbReference type="HOGENOM" id="CLU_233930_0_0_1"/>
<feature type="region of interest" description="Disordered" evidence="2">
    <location>
        <begin position="990"/>
        <end position="1036"/>
    </location>
</feature>
<dbReference type="OrthoDB" id="5877360at2759"/>
<feature type="compositionally biased region" description="Polar residues" evidence="2">
    <location>
        <begin position="1328"/>
        <end position="1346"/>
    </location>
</feature>
<evidence type="ECO:0000256" key="2">
    <source>
        <dbReference type="SAM" id="MobiDB-lite"/>
    </source>
</evidence>
<sequence length="2000" mass="230290">MASEMTIEEIRQYLITKHTRFSTEKIEACLQSFLRRRNDKKRASSLVASGVEKKERGTSVSSTGKIIVKESKVGKEHQIWNAERERRRKEAEEKEHQQKRENEREELKRKKQKESFDRDEAERTRQEMKAEEDRTRRVAEAQAEKKRKEKEASEKIRMERIMQETKAEDERLSRFDKVVAEKIGKEKESSDQTKAERKKRRMEAVEERRKRDAEGERMQRIRESMESVVNREKEEKGRTMKDSAEKIPQSQAGHEKRKNQDGAVSEKDRLIMVTQERRREEHRSVDERFRMRIEAEVEKANQEEEDSANQGRKRRVSELRKTGNATISKPSTSRTTFLPERDNSNPGETVMEDVGMMNSNLLTLGKRSRMSNLSAADSERSPSVCVLADSGKTPSSRALESSSAPIPKQIELPNRKEVQKRELESMLAAFREWENHEPQFTKAGKETAKSGDTKPISFSETRQRDSLSRRSMISSNDLTGNECIQEKETSQEPMNDRMEDDEELHNYSPCPQKKRKSMKLSNLNCEYVTVTPEASALLLSKPIADPLESRTAASKETDTQLKSNLEMKKYTLKKIKTEEPNTDEVECENSSGDEWLKKIFPNEQCIKHLRKWFFRENRSADKAALNQGSKTEKTEKIEPCKKELPFFNEPQMSVNDYNLTFFFKDGYVQFEFVTEEQQLELEEPDKEVIRTDVDEDDGEEIHIIGTTTNKKPFICRCPHNQEVLSKEEIVESVVNNARRIIQKHYEFLKTHVECISKEALSKYKTRPCNIPWVENKRYTHYDNLNPSDAFREHQLAVKREKIPIDPKFHRPGPIVGGIPRCYQLRDVPKICATCKGRIRVYYKPTGFKPISLDITYERLPSRKPTKKDLRLQRLFNKIRLINRKRQKEIRRKMRLKMKKTKAELFFTREEYYNEKYDSHLTFLQYHRKCLRDYPHLVPRSVKEFFKAFPKKFVLEMFHPRTGEEDEEYLSELLEAMDAIDEPKNYTSKDKAWDSVSELSTDSESEIEEEDIQTLSQCSEKHPDERKDGRKSLKNGPKLLTASKEVHYASVSASFKIAPVAQKVNKQNEKGDNLLDLKIIIDNFAEKTSDESNKDLVERVAESDENQPSKLVFAEDELLNDPLDDDYIMMNNGENNATLDEPVDNANEEPTPSAIDNSDEIGNIGTKFEYELLRSVSPSNPLSTSNPFCDDLDISIDMEQAGNVDAGVDLESLSPQIGNLISSSDSVQVEREQLQYTEEDLLGEYGQLKEVEELPDDNNKEPVEPVAKKSKLEENSASEIKKAVQKRKGRLNKIRNDDIEVEDTLEAVNESTGKAVEDKESSRKPVVLSETQTDVRMKRGTTTSTISEKSRIQTALERTVEPIGDVVEKASTSNSAASSKVQKAKNTKKRRTAKNAKLEVRSSSQVCVSVNEESAEDGEKSTKLGAENASEIVKENPLGIEEEERSEKVDEPVEDVIGEASEEVEEEYEKPVTRKRGRNKDAPFLPTNATRTKRHFLSKNNPAPRTRKASDPPIRLTGVLNKDDAALLGDGRSEDFKKLPLAVQKLLDFDSPEKRSSGTGESGLPENVEVKKEPLDDEKWVIPDPIGDNTRQSRKRIRQEKERSILAKIKQELAPDEECQVLMMNVSQVKEEVDDPDLQVLSIGFNKEAVDPEEEAPPLKQIDPQWEEKADHRCMMIKGLWNAANEIFSSDPAKFSKLMMIIANDNQMVGRVFKYSATVEDRYSKFDPEFIKLLAASSITLTNEQTLCLDYNSFSNIYRRTASQSVINHNVTPVNLHNVIGDIKEIKKRFLENARPFMDSDVNTDAVNATETILLGQFIACSLKMAGLSLVTWATSTHIHRRLEMIYHGWKMFLFNGGFLRILLALDRPDVTPLSDSFRAYCTEYLEDIETNWKKAIEIVEMSDDAIMEHFQIEAELSKEEMKKINEDIQNETNENNTIQCNECSINDFNAWFSTIDLKLLHFRLHDINTHTCHRCYDDMNDFKYVIHRITSHFSLKTTLP</sequence>
<dbReference type="InParanoid" id="G0NZ18"/>
<dbReference type="Proteomes" id="UP000008068">
    <property type="component" value="Unassembled WGS sequence"/>
</dbReference>
<accession>G0NZ18</accession>
<protein>
    <submittedName>
        <fullName evidence="3">Uncharacterized protein</fullName>
    </submittedName>
</protein>
<feature type="compositionally biased region" description="Acidic residues" evidence="2">
    <location>
        <begin position="1451"/>
        <end position="1467"/>
    </location>
</feature>
<feature type="region of interest" description="Disordered" evidence="2">
    <location>
        <begin position="443"/>
        <end position="515"/>
    </location>
</feature>
<feature type="compositionally biased region" description="Basic and acidic residues" evidence="2">
    <location>
        <begin position="443"/>
        <end position="452"/>
    </location>
</feature>
<feature type="region of interest" description="Disordered" evidence="2">
    <location>
        <begin position="1549"/>
        <end position="1571"/>
    </location>
</feature>
<keyword evidence="1" id="KW-0175">Coiled coil</keyword>
<evidence type="ECO:0000313" key="4">
    <source>
        <dbReference type="Proteomes" id="UP000008068"/>
    </source>
</evidence>
<dbReference type="eggNOG" id="ENOG502QTZX">
    <property type="taxonomic scope" value="Eukaryota"/>
</dbReference>
<evidence type="ECO:0000313" key="3">
    <source>
        <dbReference type="EMBL" id="EGT40233.1"/>
    </source>
</evidence>
<feature type="compositionally biased region" description="Basic and acidic residues" evidence="2">
    <location>
        <begin position="202"/>
        <end position="245"/>
    </location>
</feature>
<gene>
    <name evidence="3" type="ORF">CAEBREN_32375</name>
</gene>
<feature type="compositionally biased region" description="Low complexity" evidence="2">
    <location>
        <begin position="1369"/>
        <end position="1378"/>
    </location>
</feature>
<evidence type="ECO:0000256" key="1">
    <source>
        <dbReference type="SAM" id="Coils"/>
    </source>
</evidence>
<feature type="region of interest" description="Disordered" evidence="2">
    <location>
        <begin position="1578"/>
        <end position="1597"/>
    </location>
</feature>
<feature type="region of interest" description="Disordered" evidence="2">
    <location>
        <begin position="38"/>
        <end position="352"/>
    </location>
</feature>
<feature type="compositionally biased region" description="Basic and acidic residues" evidence="2">
    <location>
        <begin position="67"/>
        <end position="195"/>
    </location>
</feature>
<feature type="region of interest" description="Disordered" evidence="2">
    <location>
        <begin position="370"/>
        <end position="417"/>
    </location>
</feature>
<feature type="compositionally biased region" description="Acidic residues" evidence="2">
    <location>
        <begin position="1000"/>
        <end position="1011"/>
    </location>
</feature>
<reference evidence="4" key="1">
    <citation type="submission" date="2011-07" db="EMBL/GenBank/DDBJ databases">
        <authorList>
            <consortium name="Caenorhabditis brenneri Sequencing and Analysis Consortium"/>
            <person name="Wilson R.K."/>
        </authorList>
    </citation>
    <scope>NUCLEOTIDE SEQUENCE [LARGE SCALE GENOMIC DNA]</scope>
    <source>
        <strain evidence="4">PB2801</strain>
    </source>
</reference>
<feature type="compositionally biased region" description="Basic and acidic residues" evidence="2">
    <location>
        <begin position="484"/>
        <end position="497"/>
    </location>
</feature>
<keyword evidence="4" id="KW-1185">Reference proteome</keyword>
<dbReference type="STRING" id="135651.G0NZ18"/>
<feature type="compositionally biased region" description="Basic and acidic residues" evidence="2">
    <location>
        <begin position="258"/>
        <end position="302"/>
    </location>
</feature>
<name>G0NZ18_CAEBE</name>
<feature type="compositionally biased region" description="Basic and acidic residues" evidence="2">
    <location>
        <begin position="1018"/>
        <end position="1030"/>
    </location>
</feature>
<feature type="region of interest" description="Disordered" evidence="2">
    <location>
        <begin position="1251"/>
        <end position="1273"/>
    </location>
</feature>
<feature type="compositionally biased region" description="Polar residues" evidence="2">
    <location>
        <begin position="469"/>
        <end position="479"/>
    </location>
</feature>